<dbReference type="EMBL" id="JH603169">
    <property type="protein sequence ID" value="EIC21789.1"/>
    <property type="molecule type" value="Genomic_DNA"/>
</dbReference>
<feature type="domain" description="PepSY" evidence="2">
    <location>
        <begin position="42"/>
        <end position="102"/>
    </location>
</feature>
<reference evidence="3 4" key="2">
    <citation type="submission" date="2011-11" db="EMBL/GenBank/DDBJ databases">
        <authorList>
            <consortium name="US DOE Joint Genome Institute"/>
            <person name="Lucas S."/>
            <person name="Han J."/>
            <person name="Lapidus A."/>
            <person name="Cheng J.-F."/>
            <person name="Goodwin L."/>
            <person name="Pitluck S."/>
            <person name="Peters L."/>
            <person name="Ovchinnikova G."/>
            <person name="Zhang X."/>
            <person name="Detter J.C."/>
            <person name="Han C."/>
            <person name="Tapia R."/>
            <person name="Land M."/>
            <person name="Hauser L."/>
            <person name="Kyrpides N."/>
            <person name="Ivanova N."/>
            <person name="Pagani I."/>
            <person name="Vogl K."/>
            <person name="Liu Z."/>
            <person name="Overmann J."/>
            <person name="Frigaard N.-U."/>
            <person name="Bryant D."/>
            <person name="Woyke T."/>
        </authorList>
    </citation>
    <scope>NUCLEOTIDE SEQUENCE [LARGE SCALE GENOMIC DNA]</scope>
    <source>
        <strain evidence="3 4">970</strain>
    </source>
</reference>
<evidence type="ECO:0000256" key="1">
    <source>
        <dbReference type="SAM" id="SignalP"/>
    </source>
</evidence>
<dbReference type="AlphaFoldDB" id="H8Z381"/>
<evidence type="ECO:0000313" key="3">
    <source>
        <dbReference type="EMBL" id="EIC21789.1"/>
    </source>
</evidence>
<accession>H8Z381</accession>
<dbReference type="RefSeq" id="WP_009148373.1">
    <property type="nucleotide sequence ID" value="NZ_CP121471.1"/>
</dbReference>
<dbReference type="Gene3D" id="3.10.450.40">
    <property type="match status" value="1"/>
</dbReference>
<reference evidence="4" key="1">
    <citation type="submission" date="2011-06" db="EMBL/GenBank/DDBJ databases">
        <authorList>
            <consortium name="US DOE Joint Genome Institute (JGI-PGF)"/>
            <person name="Lucas S."/>
            <person name="Han J."/>
            <person name="Lapidus A."/>
            <person name="Cheng J.-F."/>
            <person name="Goodwin L."/>
            <person name="Pitluck S."/>
            <person name="Peters L."/>
            <person name="Land M.L."/>
            <person name="Hauser L."/>
            <person name="Vogl K."/>
            <person name="Liu Z."/>
            <person name="Overmann J."/>
            <person name="Frigaard N.-U."/>
            <person name="Bryant D.A."/>
            <person name="Woyke T.J."/>
        </authorList>
    </citation>
    <scope>NUCLEOTIDE SEQUENCE [LARGE SCALE GENOMIC DNA]</scope>
    <source>
        <strain evidence="4">970</strain>
    </source>
</reference>
<evidence type="ECO:0000313" key="4">
    <source>
        <dbReference type="Proteomes" id="UP000002964"/>
    </source>
</evidence>
<dbReference type="STRING" id="631362.Thi970DRAFT_02019"/>
<protein>
    <submittedName>
        <fullName evidence="3">Putative membrane protein</fullName>
    </submittedName>
</protein>
<dbReference type="eggNOG" id="COG3212">
    <property type="taxonomic scope" value="Bacteria"/>
</dbReference>
<sequence>MAELKRNGLVTAMLALILTASVTWASDDAERARTLTESGKILPLEQLIAVARQHKPGTLIEAELDWDPEHGVAIYELLMLSEDGELWELEFDARSGELREVERDD</sequence>
<name>H8Z381_9GAMM</name>
<feature type="signal peptide" evidence="1">
    <location>
        <begin position="1"/>
        <end position="25"/>
    </location>
</feature>
<dbReference type="InterPro" id="IPR025711">
    <property type="entry name" value="PepSY"/>
</dbReference>
<feature type="chain" id="PRO_5003617655" evidence="1">
    <location>
        <begin position="26"/>
        <end position="105"/>
    </location>
</feature>
<keyword evidence="1" id="KW-0732">Signal</keyword>
<organism evidence="3 4">
    <name type="scientific">Thiorhodovibrio frisius</name>
    <dbReference type="NCBI Taxonomy" id="631362"/>
    <lineage>
        <taxon>Bacteria</taxon>
        <taxon>Pseudomonadati</taxon>
        <taxon>Pseudomonadota</taxon>
        <taxon>Gammaproteobacteria</taxon>
        <taxon>Chromatiales</taxon>
        <taxon>Chromatiaceae</taxon>
        <taxon>Thiorhodovibrio</taxon>
    </lineage>
</organism>
<dbReference type="HOGENOM" id="CLU_143489_5_0_6"/>
<proteinExistence type="predicted"/>
<dbReference type="Pfam" id="PF03413">
    <property type="entry name" value="PepSY"/>
    <property type="match status" value="1"/>
</dbReference>
<evidence type="ECO:0000259" key="2">
    <source>
        <dbReference type="Pfam" id="PF03413"/>
    </source>
</evidence>
<keyword evidence="4" id="KW-1185">Reference proteome</keyword>
<gene>
    <name evidence="3" type="ORF">Thi970DRAFT_02019</name>
</gene>
<dbReference type="Proteomes" id="UP000002964">
    <property type="component" value="Unassembled WGS sequence"/>
</dbReference>
<dbReference type="OrthoDB" id="6975080at2"/>